<dbReference type="GO" id="GO:0008168">
    <property type="term" value="F:methyltransferase activity"/>
    <property type="evidence" value="ECO:0007669"/>
    <property type="project" value="UniProtKB-KW"/>
</dbReference>
<dbReference type="PIRSF" id="PIRSF015601">
    <property type="entry name" value="MTase_slr0722"/>
    <property type="match status" value="1"/>
</dbReference>
<comment type="function">
    <text evidence="8 10">Specifically methylates the N3 position of the uracil ring of uridine 1498 (m3U1498) in 16S rRNA. Acts on the fully assembled 30S ribosomal subunit.</text>
</comment>
<dbReference type="NCBIfam" id="TIGR00046">
    <property type="entry name" value="RsmE family RNA methyltransferase"/>
    <property type="match status" value="1"/>
</dbReference>
<dbReference type="InterPro" id="IPR006700">
    <property type="entry name" value="RsmE"/>
</dbReference>
<reference evidence="13" key="1">
    <citation type="journal article" date="2022" name="Environ. Microbiol.">
        <title>Geoalkalibacter halelectricus SAP #1 sp. nov. possessing extracellular electron transfer and mineral#reducing capabilities from a haloalkaline environment.</title>
        <authorList>
            <person name="Yadav S."/>
            <person name="Singh R."/>
            <person name="Sundharam S.S."/>
            <person name="Chaudhary S."/>
            <person name="Krishnamurthi S."/>
            <person name="Patil S.A."/>
        </authorList>
    </citation>
    <scope>NUCLEOTIDE SEQUENCE</scope>
    <source>
        <strain evidence="13">SAP-1</strain>
    </source>
</reference>
<evidence type="ECO:0000256" key="6">
    <source>
        <dbReference type="ARBA" id="ARBA00022679"/>
    </source>
</evidence>
<keyword evidence="3 10" id="KW-0963">Cytoplasm</keyword>
<gene>
    <name evidence="13" type="ORF">L9S41_01845</name>
</gene>
<dbReference type="GO" id="GO:0032259">
    <property type="term" value="P:methylation"/>
    <property type="evidence" value="ECO:0007669"/>
    <property type="project" value="UniProtKB-KW"/>
</dbReference>
<dbReference type="InterPro" id="IPR046886">
    <property type="entry name" value="RsmE_MTase_dom"/>
</dbReference>
<evidence type="ECO:0000256" key="9">
    <source>
        <dbReference type="ARBA" id="ARBA00047944"/>
    </source>
</evidence>
<dbReference type="PANTHER" id="PTHR30027:SF3">
    <property type="entry name" value="16S RRNA (URACIL(1498)-N(3))-METHYLTRANSFERASE"/>
    <property type="match status" value="1"/>
</dbReference>
<evidence type="ECO:0000256" key="10">
    <source>
        <dbReference type="PIRNR" id="PIRNR015601"/>
    </source>
</evidence>
<keyword evidence="7 10" id="KW-0949">S-adenosyl-L-methionine</keyword>
<dbReference type="NCBIfam" id="NF008692">
    <property type="entry name" value="PRK11713.1-5"/>
    <property type="match status" value="1"/>
</dbReference>
<feature type="domain" description="Ribosomal RNA small subunit methyltransferase E methyltransferase" evidence="11">
    <location>
        <begin position="73"/>
        <end position="234"/>
    </location>
</feature>
<evidence type="ECO:0000256" key="5">
    <source>
        <dbReference type="ARBA" id="ARBA00022603"/>
    </source>
</evidence>
<dbReference type="RefSeq" id="WP_260748507.1">
    <property type="nucleotide sequence ID" value="NZ_CP092109.1"/>
</dbReference>
<protein>
    <recommendedName>
        <fullName evidence="10">Ribosomal RNA small subunit methyltransferase E</fullName>
        <ecNumber evidence="10">2.1.1.193</ecNumber>
    </recommendedName>
</protein>
<evidence type="ECO:0000256" key="3">
    <source>
        <dbReference type="ARBA" id="ARBA00022490"/>
    </source>
</evidence>
<name>A0ABY5ZQJ6_9BACT</name>
<dbReference type="Pfam" id="PF20260">
    <property type="entry name" value="PUA_4"/>
    <property type="match status" value="1"/>
</dbReference>
<keyword evidence="6 10" id="KW-0808">Transferase</keyword>
<dbReference type="EMBL" id="CP092109">
    <property type="protein sequence ID" value="UWZ80150.1"/>
    <property type="molecule type" value="Genomic_DNA"/>
</dbReference>
<dbReference type="Pfam" id="PF04452">
    <property type="entry name" value="Methyltrans_RNA"/>
    <property type="match status" value="1"/>
</dbReference>
<proteinExistence type="inferred from homology"/>
<keyword evidence="4 10" id="KW-0698">rRNA processing</keyword>
<evidence type="ECO:0000256" key="4">
    <source>
        <dbReference type="ARBA" id="ARBA00022552"/>
    </source>
</evidence>
<sequence length="257" mass="28346">MRRFFVPAEQLRGAEVMLGGELEHHLGRVLRARVGDEVELLDGRGLCCRCRIEEFTKKGVRLRVITRAPVRERTLPIRLIQGLPKSDKMDLILQKGTELGVAAFTPWLAGRSVARPEPERRERRAQRWEKIVVEAAQQSRRALLPRLDAPMGLDEALCGDEDLRLLLWEEQSLPLAEILAGQKPRAAAVLVGPEGGLEAAEVERARAAGFIPVNFGPRILRTETAGFAVVSVLQYLYGDLGCAVAADPGIPTPKEAP</sequence>
<dbReference type="InterPro" id="IPR029028">
    <property type="entry name" value="Alpha/beta_knot_MTases"/>
</dbReference>
<dbReference type="Gene3D" id="3.40.1280.10">
    <property type="match status" value="1"/>
</dbReference>
<evidence type="ECO:0000259" key="12">
    <source>
        <dbReference type="Pfam" id="PF20260"/>
    </source>
</evidence>
<organism evidence="13 14">
    <name type="scientific">Geoalkalibacter halelectricus</name>
    <dbReference type="NCBI Taxonomy" id="2847045"/>
    <lineage>
        <taxon>Bacteria</taxon>
        <taxon>Pseudomonadati</taxon>
        <taxon>Thermodesulfobacteriota</taxon>
        <taxon>Desulfuromonadia</taxon>
        <taxon>Desulfuromonadales</taxon>
        <taxon>Geoalkalibacteraceae</taxon>
        <taxon>Geoalkalibacter</taxon>
    </lineage>
</organism>
<comment type="similarity">
    <text evidence="2 10">Belongs to the RNA methyltransferase RsmE family.</text>
</comment>
<evidence type="ECO:0000256" key="2">
    <source>
        <dbReference type="ARBA" id="ARBA00005528"/>
    </source>
</evidence>
<comment type="subcellular location">
    <subcellularLocation>
        <location evidence="1 10">Cytoplasm</location>
    </subcellularLocation>
</comment>
<dbReference type="EC" id="2.1.1.193" evidence="10"/>
<accession>A0ABY5ZQJ6</accession>
<evidence type="ECO:0000256" key="7">
    <source>
        <dbReference type="ARBA" id="ARBA00022691"/>
    </source>
</evidence>
<dbReference type="InterPro" id="IPR029026">
    <property type="entry name" value="tRNA_m1G_MTases_N"/>
</dbReference>
<dbReference type="CDD" id="cd18084">
    <property type="entry name" value="RsmE-like"/>
    <property type="match status" value="1"/>
</dbReference>
<dbReference type="Proteomes" id="UP001060414">
    <property type="component" value="Chromosome"/>
</dbReference>
<feature type="domain" description="Ribosomal RNA small subunit methyltransferase E PUA-like" evidence="12">
    <location>
        <begin position="24"/>
        <end position="64"/>
    </location>
</feature>
<dbReference type="PANTHER" id="PTHR30027">
    <property type="entry name" value="RIBOSOMAL RNA SMALL SUBUNIT METHYLTRANSFERASE E"/>
    <property type="match status" value="1"/>
</dbReference>
<evidence type="ECO:0000259" key="11">
    <source>
        <dbReference type="Pfam" id="PF04452"/>
    </source>
</evidence>
<evidence type="ECO:0000256" key="1">
    <source>
        <dbReference type="ARBA" id="ARBA00004496"/>
    </source>
</evidence>
<keyword evidence="5 10" id="KW-0489">Methyltransferase</keyword>
<dbReference type="SUPFAM" id="SSF88697">
    <property type="entry name" value="PUA domain-like"/>
    <property type="match status" value="1"/>
</dbReference>
<dbReference type="SUPFAM" id="SSF75217">
    <property type="entry name" value="alpha/beta knot"/>
    <property type="match status" value="1"/>
</dbReference>
<comment type="catalytic activity">
    <reaction evidence="9 10">
        <text>uridine(1498) in 16S rRNA + S-adenosyl-L-methionine = N(3)-methyluridine(1498) in 16S rRNA + S-adenosyl-L-homocysteine + H(+)</text>
        <dbReference type="Rhea" id="RHEA:42920"/>
        <dbReference type="Rhea" id="RHEA-COMP:10283"/>
        <dbReference type="Rhea" id="RHEA-COMP:10284"/>
        <dbReference type="ChEBI" id="CHEBI:15378"/>
        <dbReference type="ChEBI" id="CHEBI:57856"/>
        <dbReference type="ChEBI" id="CHEBI:59789"/>
        <dbReference type="ChEBI" id="CHEBI:65315"/>
        <dbReference type="ChEBI" id="CHEBI:74502"/>
        <dbReference type="EC" id="2.1.1.193"/>
    </reaction>
</comment>
<keyword evidence="14" id="KW-1185">Reference proteome</keyword>
<dbReference type="InterPro" id="IPR015947">
    <property type="entry name" value="PUA-like_sf"/>
</dbReference>
<evidence type="ECO:0000313" key="14">
    <source>
        <dbReference type="Proteomes" id="UP001060414"/>
    </source>
</evidence>
<evidence type="ECO:0000313" key="13">
    <source>
        <dbReference type="EMBL" id="UWZ80150.1"/>
    </source>
</evidence>
<dbReference type="InterPro" id="IPR046887">
    <property type="entry name" value="RsmE_PUA-like"/>
</dbReference>
<evidence type="ECO:0000256" key="8">
    <source>
        <dbReference type="ARBA" id="ARBA00025699"/>
    </source>
</evidence>